<sequence>MKKYSINNISRHNFSSSGRLREVSRAFIVLCLCLSSCSDYLDVVPDNVATVDYAFRTRYQTEGFLYGLFSFLPEFANTGSNPALMGGDEMWFTTTGERLSTTFWYLTQEGQGTQDPLGNYWAAQQNTYGLRGGKPLFTALRDCNIFLENVHIPFDVTEDERTRWVGEALFLKAFYHFWLFRMYGPIPLIKENVDIDAVKDAVRPPREPIDTVTNYIVSLLDSAVVKLPLEIGDKANELGRPTKAIALALKAQMLTLAASPLFNGTEEEGANPYYINLTDKQGVHLFPQSYSVEKWERAALALKEAIDMADLAKHRLYDFRITNAGLVSRLNNKTILAMQVRGAATERWNEEIIWGDSRSNTDALQRACQPKFITAHQGGGTSGNYAPTQRVVEQFYTKNGVPIEEDKDWADIDPQALKTATAEDRFYIQQSFQTVNLFFDREARFYGSIIFDGGTLYGNGKTSEDDLWVTKMKFNQASGTNATDLSRQTVTGYLNKKLLNFKSTLSATADAFTQERYAFPIIRLADLYLMYAEALNESKSAPDEEVYLYIDSVRHRTGLPGVVESWHDHALNADKPLTKAGMRDIIQRERLNELAFEGSRFWDLRRWNLAETYLNRPVRGLNVFGEREDFYTITELSPLKFTKKEYLWPIKVSNLAVNTNLVQNPGW</sequence>
<protein>
    <submittedName>
        <fullName evidence="8">RagB/SusD family nutrient uptake outer membrane protein</fullName>
    </submittedName>
</protein>
<accession>A0A5M8NYM4</accession>
<comment type="similarity">
    <text evidence="2">Belongs to the SusD family.</text>
</comment>
<evidence type="ECO:0000259" key="6">
    <source>
        <dbReference type="Pfam" id="PF07980"/>
    </source>
</evidence>
<dbReference type="AlphaFoldDB" id="A0A5M8NYM4"/>
<dbReference type="EMBL" id="SNRX01000033">
    <property type="protein sequence ID" value="KAA6301015.1"/>
    <property type="molecule type" value="Genomic_DNA"/>
</dbReference>
<gene>
    <name evidence="8" type="ORF">EZS26_002830</name>
</gene>
<dbReference type="SUPFAM" id="SSF48452">
    <property type="entry name" value="TPR-like"/>
    <property type="match status" value="1"/>
</dbReference>
<dbReference type="InterPro" id="IPR011990">
    <property type="entry name" value="TPR-like_helical_dom_sf"/>
</dbReference>
<reference evidence="8 9" key="1">
    <citation type="submission" date="2019-03" db="EMBL/GenBank/DDBJ databases">
        <title>Single cell metagenomics reveals metabolic interactions within the superorganism composed of flagellate Streblomastix strix and complex community of Bacteroidetes bacteria on its surface.</title>
        <authorList>
            <person name="Treitli S.C."/>
            <person name="Kolisko M."/>
            <person name="Husnik F."/>
            <person name="Keeling P."/>
            <person name="Hampl V."/>
        </authorList>
    </citation>
    <scope>NUCLEOTIDE SEQUENCE [LARGE SCALE GENOMIC DNA]</scope>
    <source>
        <strain evidence="8">St1</strain>
    </source>
</reference>
<name>A0A5M8NYM4_9BACT</name>
<dbReference type="InterPro" id="IPR033985">
    <property type="entry name" value="SusD-like_N"/>
</dbReference>
<dbReference type="Proteomes" id="UP000324575">
    <property type="component" value="Unassembled WGS sequence"/>
</dbReference>
<evidence type="ECO:0000256" key="5">
    <source>
        <dbReference type="ARBA" id="ARBA00023237"/>
    </source>
</evidence>
<keyword evidence="5" id="KW-0998">Cell outer membrane</keyword>
<comment type="subcellular location">
    <subcellularLocation>
        <location evidence="1">Cell outer membrane</location>
    </subcellularLocation>
</comment>
<dbReference type="GO" id="GO:0009279">
    <property type="term" value="C:cell outer membrane"/>
    <property type="evidence" value="ECO:0007669"/>
    <property type="project" value="UniProtKB-SubCell"/>
</dbReference>
<dbReference type="InterPro" id="IPR012944">
    <property type="entry name" value="SusD_RagB_dom"/>
</dbReference>
<evidence type="ECO:0000256" key="3">
    <source>
        <dbReference type="ARBA" id="ARBA00022729"/>
    </source>
</evidence>
<evidence type="ECO:0000313" key="9">
    <source>
        <dbReference type="Proteomes" id="UP000324575"/>
    </source>
</evidence>
<evidence type="ECO:0000259" key="7">
    <source>
        <dbReference type="Pfam" id="PF14322"/>
    </source>
</evidence>
<feature type="domain" description="RagB/SusD" evidence="6">
    <location>
        <begin position="351"/>
        <end position="667"/>
    </location>
</feature>
<dbReference type="Pfam" id="PF07980">
    <property type="entry name" value="SusD_RagB"/>
    <property type="match status" value="1"/>
</dbReference>
<evidence type="ECO:0000256" key="4">
    <source>
        <dbReference type="ARBA" id="ARBA00023136"/>
    </source>
</evidence>
<keyword evidence="3" id="KW-0732">Signal</keyword>
<proteinExistence type="inferred from homology"/>
<evidence type="ECO:0000256" key="1">
    <source>
        <dbReference type="ARBA" id="ARBA00004442"/>
    </source>
</evidence>
<dbReference type="Pfam" id="PF14322">
    <property type="entry name" value="SusD-like_3"/>
    <property type="match status" value="1"/>
</dbReference>
<organism evidence="8 9">
    <name type="scientific">Candidatus Ordinivivax streblomastigis</name>
    <dbReference type="NCBI Taxonomy" id="2540710"/>
    <lineage>
        <taxon>Bacteria</taxon>
        <taxon>Pseudomonadati</taxon>
        <taxon>Bacteroidota</taxon>
        <taxon>Bacteroidia</taxon>
        <taxon>Bacteroidales</taxon>
        <taxon>Candidatus Ordinivivax</taxon>
    </lineage>
</organism>
<evidence type="ECO:0000256" key="2">
    <source>
        <dbReference type="ARBA" id="ARBA00006275"/>
    </source>
</evidence>
<evidence type="ECO:0000313" key="8">
    <source>
        <dbReference type="EMBL" id="KAA6301015.1"/>
    </source>
</evidence>
<keyword evidence="4" id="KW-0472">Membrane</keyword>
<dbReference type="Gene3D" id="1.25.40.390">
    <property type="match status" value="1"/>
</dbReference>
<comment type="caution">
    <text evidence="8">The sequence shown here is derived from an EMBL/GenBank/DDBJ whole genome shotgun (WGS) entry which is preliminary data.</text>
</comment>
<feature type="domain" description="SusD-like N-terminal" evidence="7">
    <location>
        <begin position="138"/>
        <end position="251"/>
    </location>
</feature>